<feature type="region of interest" description="Disordered" evidence="1">
    <location>
        <begin position="20"/>
        <end position="39"/>
    </location>
</feature>
<evidence type="ECO:0000313" key="3">
    <source>
        <dbReference type="EMBL" id="RRT61668.1"/>
    </source>
</evidence>
<feature type="compositionally biased region" description="Basic residues" evidence="1">
    <location>
        <begin position="21"/>
        <end position="30"/>
    </location>
</feature>
<evidence type="ECO:0000256" key="2">
    <source>
        <dbReference type="SAM" id="Phobius"/>
    </source>
</evidence>
<keyword evidence="2" id="KW-1133">Transmembrane helix</keyword>
<feature type="transmembrane region" description="Helical" evidence="2">
    <location>
        <begin position="278"/>
        <end position="298"/>
    </location>
</feature>
<proteinExistence type="predicted"/>
<keyword evidence="2" id="KW-0472">Membrane</keyword>
<gene>
    <name evidence="3" type="ORF">B296_00011591</name>
</gene>
<keyword evidence="2" id="KW-0812">Transmembrane</keyword>
<organism evidence="3 4">
    <name type="scientific">Ensete ventricosum</name>
    <name type="common">Abyssinian banana</name>
    <name type="synonym">Musa ensete</name>
    <dbReference type="NCBI Taxonomy" id="4639"/>
    <lineage>
        <taxon>Eukaryota</taxon>
        <taxon>Viridiplantae</taxon>
        <taxon>Streptophyta</taxon>
        <taxon>Embryophyta</taxon>
        <taxon>Tracheophyta</taxon>
        <taxon>Spermatophyta</taxon>
        <taxon>Magnoliopsida</taxon>
        <taxon>Liliopsida</taxon>
        <taxon>Zingiberales</taxon>
        <taxon>Musaceae</taxon>
        <taxon>Ensete</taxon>
    </lineage>
</organism>
<dbReference type="EMBL" id="AMZH03007300">
    <property type="protein sequence ID" value="RRT61668.1"/>
    <property type="molecule type" value="Genomic_DNA"/>
</dbReference>
<evidence type="ECO:0000313" key="4">
    <source>
        <dbReference type="Proteomes" id="UP000287651"/>
    </source>
</evidence>
<comment type="caution">
    <text evidence="3">The sequence shown here is derived from an EMBL/GenBank/DDBJ whole genome shotgun (WGS) entry which is preliminary data.</text>
</comment>
<evidence type="ECO:0000256" key="1">
    <source>
        <dbReference type="SAM" id="MobiDB-lite"/>
    </source>
</evidence>
<name>A0A426ZCE5_ENSVE</name>
<protein>
    <submittedName>
        <fullName evidence="3">Uncharacterized protein</fullName>
    </submittedName>
</protein>
<dbReference type="AlphaFoldDB" id="A0A426ZCE5"/>
<reference evidence="3 4" key="1">
    <citation type="journal article" date="2014" name="Agronomy (Basel)">
        <title>A Draft Genome Sequence for Ensete ventricosum, the Drought-Tolerant Tree Against Hunger.</title>
        <authorList>
            <person name="Harrison J."/>
            <person name="Moore K.A."/>
            <person name="Paszkiewicz K."/>
            <person name="Jones T."/>
            <person name="Grant M."/>
            <person name="Ambacheew D."/>
            <person name="Muzemil S."/>
            <person name="Studholme D.J."/>
        </authorList>
    </citation>
    <scope>NUCLEOTIDE SEQUENCE [LARGE SCALE GENOMIC DNA]</scope>
</reference>
<accession>A0A426ZCE5</accession>
<sequence>MHLLDCDSLPIQSPLYPSRIEKKKKKKKKKEEHAAAPHPTQRATAIVLCQRITPLVIPLPSLFPAHGCASALLPFSPMSPCLLLCWQCHRCCPCPYLPAATVVSRHSCTITLSLSAPCHLASSSIGNIVVVAPALSSRPHTCLSCRHLLNSCYYPRTTAITLTCCPLLPLLYCRHRYHSYQPLSLLSRIASAFIIGCLPPPPTITASLLQSPYSRALPPLLQFTAVPQPSTLPQPLFISRHMSSLPLIADFPASTLLNNCCSPHTTASYFLLYRCFPCFLLPFPSSIHCSLTLLFITYRSSITAHTVLSVSPFDAPVVVVSSLLLCSSLMPLLLLYR</sequence>
<feature type="transmembrane region" description="Helical" evidence="2">
    <location>
        <begin position="318"/>
        <end position="336"/>
    </location>
</feature>
<dbReference type="Proteomes" id="UP000287651">
    <property type="component" value="Unassembled WGS sequence"/>
</dbReference>